<keyword evidence="16 17" id="KW-0170">Cobalt</keyword>
<evidence type="ECO:0000256" key="17">
    <source>
        <dbReference type="HAMAP-Rule" id="MF_00110"/>
    </source>
</evidence>
<comment type="cofactor">
    <cofactor evidence="17">
        <name>Co(2+)</name>
        <dbReference type="ChEBI" id="CHEBI:48828"/>
    </cofactor>
    <cofactor evidence="17">
        <name>Zn(2+)</name>
        <dbReference type="ChEBI" id="CHEBI:29105"/>
    </cofactor>
    <text evidence="17">Binds 1 divalent metal cation per subunit. Can use either Co(2+) or Zn(2+).</text>
</comment>
<dbReference type="Gene3D" id="1.20.1090.10">
    <property type="entry name" value="Dehydroquinate synthase-like - alpha domain"/>
    <property type="match status" value="1"/>
</dbReference>
<dbReference type="InterPro" id="IPR050071">
    <property type="entry name" value="Dehydroquinate_synthase"/>
</dbReference>
<dbReference type="PANTHER" id="PTHR43622:SF7">
    <property type="entry name" value="3-DEHYDROQUINATE SYNTHASE, CHLOROPLASTIC"/>
    <property type="match status" value="1"/>
</dbReference>
<dbReference type="Gene3D" id="3.40.50.1970">
    <property type="match status" value="1"/>
</dbReference>
<comment type="pathway">
    <text evidence="4 17">Metabolic intermediate biosynthesis; chorismate biosynthesis; chorismate from D-erythrose 4-phosphate and phosphoenolpyruvate: step 2/7.</text>
</comment>
<evidence type="ECO:0000256" key="1">
    <source>
        <dbReference type="ARBA" id="ARBA00001393"/>
    </source>
</evidence>
<keyword evidence="13 17" id="KW-0520">NAD</keyword>
<sequence length="359" mass="39975">MDVLKVQASAKTYPVYVEENLRHHVSRFLPSEYTAILIITDEHVSNCYLEDVKQGLSDHRVYTHIIPAGEKAKSIDIFYEIHTKAITCGLDRQSLIIALGGGVVGDAAGFAAATFMRGVGFIQMPTTILAHDSSVGGKVAINHEQGKNLIGSFYPPDAVIYDIQTLHTLSKQEVRSGYAELVKEALLADANFFQELMSQRLSSLTNRQLAEHLTKGIRIKSTIVEQDERESSVRKFLNLGHTLGHALEAMLGYGKWTHGELVGIGLLFAMRVSEKEYATVLPFEKLYTWLKDNGYPLKLPVLDPHDILAKMKLDKKAFNAAVQMVLLKDAGQPEMAEVSDAELLDFLESFLEELAQDYH</sequence>
<feature type="binding site" evidence="17">
    <location>
        <begin position="165"/>
        <end position="168"/>
    </location>
    <ligand>
        <name>NAD(+)</name>
        <dbReference type="ChEBI" id="CHEBI:57540"/>
    </ligand>
</feature>
<feature type="domain" description="3-dehydroquinate synthase C-terminal" evidence="19">
    <location>
        <begin position="177"/>
        <end position="317"/>
    </location>
</feature>
<feature type="binding site" evidence="17">
    <location>
        <position position="147"/>
    </location>
    <ligand>
        <name>NAD(+)</name>
        <dbReference type="ChEBI" id="CHEBI:57540"/>
    </ligand>
</feature>
<keyword evidence="9 17" id="KW-0028">Amino-acid biosynthesis</keyword>
<comment type="subcellular location">
    <subcellularLocation>
        <location evidence="3 17">Cytoplasm</location>
    </subcellularLocation>
</comment>
<dbReference type="CDD" id="cd08195">
    <property type="entry name" value="DHQS"/>
    <property type="match status" value="1"/>
</dbReference>
<accession>A0ABW5V4D1</accession>
<comment type="catalytic activity">
    <reaction evidence="1 17">
        <text>7-phospho-2-dehydro-3-deoxy-D-arabino-heptonate = 3-dehydroquinate + phosphate</text>
        <dbReference type="Rhea" id="RHEA:21968"/>
        <dbReference type="ChEBI" id="CHEBI:32364"/>
        <dbReference type="ChEBI" id="CHEBI:43474"/>
        <dbReference type="ChEBI" id="CHEBI:58394"/>
        <dbReference type="EC" id="4.2.3.4"/>
    </reaction>
</comment>
<feature type="binding site" evidence="17">
    <location>
        <position position="241"/>
    </location>
    <ligand>
        <name>Zn(2+)</name>
        <dbReference type="ChEBI" id="CHEBI:29105"/>
    </ligand>
</feature>
<evidence type="ECO:0000259" key="18">
    <source>
        <dbReference type="Pfam" id="PF01761"/>
    </source>
</evidence>
<evidence type="ECO:0000256" key="13">
    <source>
        <dbReference type="ARBA" id="ARBA00023027"/>
    </source>
</evidence>
<dbReference type="SUPFAM" id="SSF56796">
    <property type="entry name" value="Dehydroquinate synthase-like"/>
    <property type="match status" value="1"/>
</dbReference>
<dbReference type="InterPro" id="IPR056179">
    <property type="entry name" value="DHQS_C"/>
</dbReference>
<dbReference type="GO" id="GO:0003856">
    <property type="term" value="F:3-dehydroquinate synthase activity"/>
    <property type="evidence" value="ECO:0007669"/>
    <property type="project" value="UniProtKB-EC"/>
</dbReference>
<dbReference type="NCBIfam" id="TIGR01357">
    <property type="entry name" value="aroB"/>
    <property type="match status" value="1"/>
</dbReference>
<proteinExistence type="inferred from homology"/>
<evidence type="ECO:0000256" key="7">
    <source>
        <dbReference type="ARBA" id="ARBA00017684"/>
    </source>
</evidence>
<keyword evidence="15 17" id="KW-0456">Lyase</keyword>
<evidence type="ECO:0000313" key="21">
    <source>
        <dbReference type="Proteomes" id="UP001597502"/>
    </source>
</evidence>
<dbReference type="Pfam" id="PF01761">
    <property type="entry name" value="DHQ_synthase"/>
    <property type="match status" value="1"/>
</dbReference>
<dbReference type="InterPro" id="IPR030960">
    <property type="entry name" value="DHQS/DOIS_N"/>
</dbReference>
<feature type="binding site" evidence="17">
    <location>
        <position position="180"/>
    </location>
    <ligand>
        <name>Zn(2+)</name>
        <dbReference type="ChEBI" id="CHEBI:29105"/>
    </ligand>
</feature>
<evidence type="ECO:0000256" key="3">
    <source>
        <dbReference type="ARBA" id="ARBA00004496"/>
    </source>
</evidence>
<comment type="caution">
    <text evidence="20">The sequence shown here is derived from an EMBL/GenBank/DDBJ whole genome shotgun (WGS) entry which is preliminary data.</text>
</comment>
<comment type="caution">
    <text evidence="17">Lacks conserved residue(s) required for the propagation of feature annotation.</text>
</comment>
<feature type="binding site" evidence="17">
    <location>
        <begin position="126"/>
        <end position="127"/>
    </location>
    <ligand>
        <name>NAD(+)</name>
        <dbReference type="ChEBI" id="CHEBI:57540"/>
    </ligand>
</feature>
<dbReference type="RefSeq" id="WP_382392773.1">
    <property type="nucleotide sequence ID" value="NZ_JBHUNA010000017.1"/>
</dbReference>
<dbReference type="EC" id="4.2.3.4" evidence="6 17"/>
<feature type="binding site" evidence="17">
    <location>
        <begin position="102"/>
        <end position="106"/>
    </location>
    <ligand>
        <name>NAD(+)</name>
        <dbReference type="ChEBI" id="CHEBI:57540"/>
    </ligand>
</feature>
<keyword evidence="12 17" id="KW-0862">Zinc</keyword>
<dbReference type="PIRSF" id="PIRSF001455">
    <property type="entry name" value="DHQ_synth"/>
    <property type="match status" value="1"/>
</dbReference>
<evidence type="ECO:0000256" key="6">
    <source>
        <dbReference type="ARBA" id="ARBA00013031"/>
    </source>
</evidence>
<evidence type="ECO:0000256" key="16">
    <source>
        <dbReference type="ARBA" id="ARBA00023285"/>
    </source>
</evidence>
<keyword evidence="11 17" id="KW-0547">Nucleotide-binding</keyword>
<evidence type="ECO:0000256" key="15">
    <source>
        <dbReference type="ARBA" id="ARBA00023239"/>
    </source>
</evidence>
<comment type="similarity">
    <text evidence="5 17">Belongs to the sugar phosphate cyclases superfamily. Dehydroquinate synthase family.</text>
</comment>
<dbReference type="InterPro" id="IPR016037">
    <property type="entry name" value="DHQ_synth_AroB"/>
</dbReference>
<evidence type="ECO:0000256" key="2">
    <source>
        <dbReference type="ARBA" id="ARBA00001911"/>
    </source>
</evidence>
<evidence type="ECO:0000256" key="5">
    <source>
        <dbReference type="ARBA" id="ARBA00005412"/>
    </source>
</evidence>
<feature type="domain" description="3-dehydroquinate synthase N-terminal" evidence="18">
    <location>
        <begin position="65"/>
        <end position="175"/>
    </location>
</feature>
<comment type="function">
    <text evidence="17">Catalyzes the conversion of 3-deoxy-D-arabino-heptulosonate 7-phosphate (DAHP) to dehydroquinate (DHQ).</text>
</comment>
<feature type="binding site" evidence="17">
    <location>
        <position position="258"/>
    </location>
    <ligand>
        <name>Zn(2+)</name>
        <dbReference type="ChEBI" id="CHEBI:29105"/>
    </ligand>
</feature>
<dbReference type="EMBL" id="JBHUNA010000017">
    <property type="protein sequence ID" value="MFD2760862.1"/>
    <property type="molecule type" value="Genomic_DNA"/>
</dbReference>
<comment type="cofactor">
    <cofactor evidence="2 17">
        <name>NAD(+)</name>
        <dbReference type="ChEBI" id="CHEBI:57540"/>
    </cofactor>
</comment>
<reference evidence="21" key="1">
    <citation type="journal article" date="2019" name="Int. J. Syst. Evol. Microbiol.">
        <title>The Global Catalogue of Microorganisms (GCM) 10K type strain sequencing project: providing services to taxonomists for standard genome sequencing and annotation.</title>
        <authorList>
            <consortium name="The Broad Institute Genomics Platform"/>
            <consortium name="The Broad Institute Genome Sequencing Center for Infectious Disease"/>
            <person name="Wu L."/>
            <person name="Ma J."/>
        </authorList>
    </citation>
    <scope>NUCLEOTIDE SEQUENCE [LARGE SCALE GENOMIC DNA]</scope>
    <source>
        <strain evidence="21">TISTR 1535</strain>
    </source>
</reference>
<evidence type="ECO:0000256" key="8">
    <source>
        <dbReference type="ARBA" id="ARBA00022490"/>
    </source>
</evidence>
<dbReference type="InterPro" id="IPR030963">
    <property type="entry name" value="DHQ_synth_fam"/>
</dbReference>
<feature type="binding site" evidence="17">
    <location>
        <position position="138"/>
    </location>
    <ligand>
        <name>NAD(+)</name>
        <dbReference type="ChEBI" id="CHEBI:57540"/>
    </ligand>
</feature>
<evidence type="ECO:0000256" key="10">
    <source>
        <dbReference type="ARBA" id="ARBA00022723"/>
    </source>
</evidence>
<protein>
    <recommendedName>
        <fullName evidence="7 17">3-dehydroquinate synthase</fullName>
        <shortName evidence="17">DHQS</shortName>
        <ecNumber evidence="6 17">4.2.3.4</ecNumber>
    </recommendedName>
</protein>
<evidence type="ECO:0000313" key="20">
    <source>
        <dbReference type="EMBL" id="MFD2760862.1"/>
    </source>
</evidence>
<dbReference type="Pfam" id="PF24621">
    <property type="entry name" value="DHQS_C"/>
    <property type="match status" value="1"/>
</dbReference>
<keyword evidence="21" id="KW-1185">Reference proteome</keyword>
<gene>
    <name evidence="17 20" type="primary">aroB</name>
    <name evidence="20" type="ORF">ACFSUO_07765</name>
</gene>
<name>A0ABW5V4D1_9BACI</name>
<evidence type="ECO:0000256" key="12">
    <source>
        <dbReference type="ARBA" id="ARBA00022833"/>
    </source>
</evidence>
<keyword evidence="10 17" id="KW-0479">Metal-binding</keyword>
<evidence type="ECO:0000256" key="4">
    <source>
        <dbReference type="ARBA" id="ARBA00004661"/>
    </source>
</evidence>
<keyword evidence="8 17" id="KW-0963">Cytoplasm</keyword>
<dbReference type="Proteomes" id="UP001597502">
    <property type="component" value="Unassembled WGS sequence"/>
</dbReference>
<evidence type="ECO:0000259" key="19">
    <source>
        <dbReference type="Pfam" id="PF24621"/>
    </source>
</evidence>
<organism evidence="20 21">
    <name type="scientific">Lentibacillus juripiscarius</name>
    <dbReference type="NCBI Taxonomy" id="257446"/>
    <lineage>
        <taxon>Bacteria</taxon>
        <taxon>Bacillati</taxon>
        <taxon>Bacillota</taxon>
        <taxon>Bacilli</taxon>
        <taxon>Bacillales</taxon>
        <taxon>Bacillaceae</taxon>
        <taxon>Lentibacillus</taxon>
    </lineage>
</organism>
<dbReference type="HAMAP" id="MF_00110">
    <property type="entry name" value="DHQ_synthase"/>
    <property type="match status" value="1"/>
</dbReference>
<evidence type="ECO:0000256" key="11">
    <source>
        <dbReference type="ARBA" id="ARBA00022741"/>
    </source>
</evidence>
<evidence type="ECO:0000256" key="9">
    <source>
        <dbReference type="ARBA" id="ARBA00022605"/>
    </source>
</evidence>
<evidence type="ECO:0000256" key="14">
    <source>
        <dbReference type="ARBA" id="ARBA00023141"/>
    </source>
</evidence>
<keyword evidence="14 17" id="KW-0057">Aromatic amino acid biosynthesis</keyword>
<dbReference type="PANTHER" id="PTHR43622">
    <property type="entry name" value="3-DEHYDROQUINATE SYNTHASE"/>
    <property type="match status" value="1"/>
</dbReference>